<dbReference type="SMART" id="SM00470">
    <property type="entry name" value="ParB"/>
    <property type="match status" value="1"/>
</dbReference>
<dbReference type="Gene3D" id="3.90.1530.30">
    <property type="match status" value="1"/>
</dbReference>
<dbReference type="GO" id="GO:0005694">
    <property type="term" value="C:chromosome"/>
    <property type="evidence" value="ECO:0007669"/>
    <property type="project" value="TreeGrafter"/>
</dbReference>
<dbReference type="SUPFAM" id="SSF110849">
    <property type="entry name" value="ParB/Sulfiredoxin"/>
    <property type="match status" value="1"/>
</dbReference>
<evidence type="ECO:0000313" key="3">
    <source>
        <dbReference type="EMBL" id="CUH59976.1"/>
    </source>
</evidence>
<dbReference type="InterPro" id="IPR037972">
    <property type="entry name" value="RepB_N"/>
</dbReference>
<accession>A0A0P1FGZ0</accession>
<evidence type="ECO:0000313" key="4">
    <source>
        <dbReference type="Proteomes" id="UP000051298"/>
    </source>
</evidence>
<evidence type="ECO:0000256" key="1">
    <source>
        <dbReference type="SAM" id="MobiDB-lite"/>
    </source>
</evidence>
<organism evidence="3 4">
    <name type="scientific">Thalassobacter stenotrophicus</name>
    <dbReference type="NCBI Taxonomy" id="266809"/>
    <lineage>
        <taxon>Bacteria</taxon>
        <taxon>Pseudomonadati</taxon>
        <taxon>Pseudomonadota</taxon>
        <taxon>Alphaproteobacteria</taxon>
        <taxon>Rhodobacterales</taxon>
        <taxon>Roseobacteraceae</taxon>
        <taxon>Thalassobacter</taxon>
    </lineage>
</organism>
<dbReference type="STRING" id="266809.PM03_16075"/>
<dbReference type="PANTHER" id="PTHR33375:SF1">
    <property type="entry name" value="CHROMOSOME-PARTITIONING PROTEIN PARB-RELATED"/>
    <property type="match status" value="1"/>
</dbReference>
<feature type="domain" description="ParB-like N-terminal" evidence="2">
    <location>
        <begin position="69"/>
        <end position="168"/>
    </location>
</feature>
<dbReference type="CDD" id="cd16405">
    <property type="entry name" value="RepB_like_N"/>
    <property type="match status" value="1"/>
</dbReference>
<gene>
    <name evidence="3" type="ORF">THS5294_01265</name>
</gene>
<evidence type="ECO:0000259" key="2">
    <source>
        <dbReference type="SMART" id="SM00470"/>
    </source>
</evidence>
<dbReference type="RefSeq" id="WP_058123061.1">
    <property type="nucleotide sequence ID" value="NZ_CYRX01000016.1"/>
</dbReference>
<feature type="region of interest" description="Disordered" evidence="1">
    <location>
        <begin position="1"/>
        <end position="36"/>
    </location>
</feature>
<dbReference type="Proteomes" id="UP000051298">
    <property type="component" value="Unassembled WGS sequence"/>
</dbReference>
<protein>
    <submittedName>
        <fullName evidence="3">Plasmid partitioning protein RepB</fullName>
    </submittedName>
</protein>
<feature type="compositionally biased region" description="Low complexity" evidence="1">
    <location>
        <begin position="9"/>
        <end position="27"/>
    </location>
</feature>
<dbReference type="InterPro" id="IPR036086">
    <property type="entry name" value="ParB/Sulfiredoxin_sf"/>
</dbReference>
<sequence length="349" mass="37676">MAKRKRLSPAAALSPQAAPAPDAKASPFPSPSIAPPPIAQVSAQAASTAALTELSDMVTEARTTGRLLEALPLDAIEMHHILRDRMGMYGEELEVLVASIRARGQSTPIEVTPLPDQPGRYGLISGYRRMAALRKLAQEDPAFGTVKAQVISHGSAQAAYVAMVEENEVRVDLSPYERAHMVVRALENGLFSDEKDALQTLYEHVTRSKRSRIKALMPLVRALGDSLRHPAHLSERTGLALVKAVSADAALGVRLRDLLAAQAEVSPAEEAALMERVLADKPVLQSQVEAAAEQAKEAKELAEAPVVKPRRPQVSFEPNKGLLQVTGADDALFEAVKRLVLDFDDDFVE</sequence>
<dbReference type="Pfam" id="PF02195">
    <property type="entry name" value="ParB_N"/>
    <property type="match status" value="1"/>
</dbReference>
<name>A0A0P1FGZ0_9RHOB</name>
<dbReference type="eggNOG" id="COG1475">
    <property type="taxonomic scope" value="Bacteria"/>
</dbReference>
<dbReference type="AlphaFoldDB" id="A0A0P1FGZ0"/>
<dbReference type="EMBL" id="CYRX01000016">
    <property type="protein sequence ID" value="CUH59976.1"/>
    <property type="molecule type" value="Genomic_DNA"/>
</dbReference>
<dbReference type="GO" id="GO:0007059">
    <property type="term" value="P:chromosome segregation"/>
    <property type="evidence" value="ECO:0007669"/>
    <property type="project" value="TreeGrafter"/>
</dbReference>
<dbReference type="PANTHER" id="PTHR33375">
    <property type="entry name" value="CHROMOSOME-PARTITIONING PROTEIN PARB-RELATED"/>
    <property type="match status" value="1"/>
</dbReference>
<reference evidence="3 4" key="1">
    <citation type="submission" date="2015-09" db="EMBL/GenBank/DDBJ databases">
        <authorList>
            <consortium name="Swine Surveillance"/>
        </authorList>
    </citation>
    <scope>NUCLEOTIDE SEQUENCE [LARGE SCALE GENOMIC DNA]</scope>
    <source>
        <strain evidence="3 4">CECT 5294</strain>
    </source>
</reference>
<dbReference type="InterPro" id="IPR003115">
    <property type="entry name" value="ParB_N"/>
</dbReference>
<proteinExistence type="predicted"/>
<dbReference type="InterPro" id="IPR050336">
    <property type="entry name" value="Chromosome_partition/occlusion"/>
</dbReference>